<feature type="non-terminal residue" evidence="2">
    <location>
        <position position="1"/>
    </location>
</feature>
<protein>
    <recommendedName>
        <fullName evidence="1">Methyltransferase domain-containing protein</fullName>
    </recommendedName>
</protein>
<gene>
    <name evidence="2" type="ORF">S03H2_69852</name>
</gene>
<dbReference type="Gene3D" id="3.40.50.150">
    <property type="entry name" value="Vaccinia Virus protein VP39"/>
    <property type="match status" value="1"/>
</dbReference>
<dbReference type="SUPFAM" id="SSF53335">
    <property type="entry name" value="S-adenosyl-L-methionine-dependent methyltransferases"/>
    <property type="match status" value="1"/>
</dbReference>
<dbReference type="CDD" id="cd02440">
    <property type="entry name" value="AdoMet_MTases"/>
    <property type="match status" value="1"/>
</dbReference>
<reference evidence="2" key="1">
    <citation type="journal article" date="2014" name="Front. Microbiol.">
        <title>High frequency of phylogenetically diverse reductive dehalogenase-homologous genes in deep subseafloor sedimentary metagenomes.</title>
        <authorList>
            <person name="Kawai M."/>
            <person name="Futagami T."/>
            <person name="Toyoda A."/>
            <person name="Takaki Y."/>
            <person name="Nishi S."/>
            <person name="Hori S."/>
            <person name="Arai W."/>
            <person name="Tsubouchi T."/>
            <person name="Morono Y."/>
            <person name="Uchiyama I."/>
            <person name="Ito T."/>
            <person name="Fujiyama A."/>
            <person name="Inagaki F."/>
            <person name="Takami H."/>
        </authorList>
    </citation>
    <scope>NUCLEOTIDE SEQUENCE</scope>
    <source>
        <strain evidence="2">Expedition CK06-06</strain>
    </source>
</reference>
<feature type="domain" description="Methyltransferase" evidence="1">
    <location>
        <begin position="4"/>
        <end position="110"/>
    </location>
</feature>
<dbReference type="InterPro" id="IPR029063">
    <property type="entry name" value="SAM-dependent_MTases_sf"/>
</dbReference>
<evidence type="ECO:0000259" key="1">
    <source>
        <dbReference type="Pfam" id="PF13847"/>
    </source>
</evidence>
<dbReference type="AlphaFoldDB" id="X1K237"/>
<organism evidence="2">
    <name type="scientific">marine sediment metagenome</name>
    <dbReference type="NCBI Taxonomy" id="412755"/>
    <lineage>
        <taxon>unclassified sequences</taxon>
        <taxon>metagenomes</taxon>
        <taxon>ecological metagenomes</taxon>
    </lineage>
</organism>
<proteinExistence type="predicted"/>
<name>X1K237_9ZZZZ</name>
<dbReference type="EMBL" id="BARU01046256">
    <property type="protein sequence ID" value="GAI00588.1"/>
    <property type="molecule type" value="Genomic_DNA"/>
</dbReference>
<dbReference type="InterPro" id="IPR025714">
    <property type="entry name" value="Methyltranfer_dom"/>
</dbReference>
<comment type="caution">
    <text evidence="2">The sequence shown here is derived from an EMBL/GenBank/DDBJ whole genome shotgun (WGS) entry which is preliminary data.</text>
</comment>
<accession>X1K237</accession>
<dbReference type="Pfam" id="PF13847">
    <property type="entry name" value="Methyltransf_31"/>
    <property type="match status" value="1"/>
</dbReference>
<evidence type="ECO:0000313" key="2">
    <source>
        <dbReference type="EMBL" id="GAI00588.1"/>
    </source>
</evidence>
<sequence>TIPAANIVGKEGMVYAIDTHPLAIERVKNKIKRAGIKNVKPILENASETGLPDQSIDLAFLFGLAYIAGGLDNVLTELYRIFKPGGMLAFQKSRGSKEKLIAEVENKGLNYFERRGRIFLFEKEEDN</sequence>